<reference evidence="2 3" key="1">
    <citation type="submission" date="2019-06" db="EMBL/GenBank/DDBJ databases">
        <title>WGS assembly of Gossypium darwinii.</title>
        <authorList>
            <person name="Chen Z.J."/>
            <person name="Sreedasyam A."/>
            <person name="Ando A."/>
            <person name="Song Q."/>
            <person name="De L."/>
            <person name="Hulse-Kemp A."/>
            <person name="Ding M."/>
            <person name="Ye W."/>
            <person name="Kirkbride R."/>
            <person name="Jenkins J."/>
            <person name="Plott C."/>
            <person name="Lovell J."/>
            <person name="Lin Y.-M."/>
            <person name="Vaughn R."/>
            <person name="Liu B."/>
            <person name="Li W."/>
            <person name="Simpson S."/>
            <person name="Scheffler B."/>
            <person name="Saski C."/>
            <person name="Grover C."/>
            <person name="Hu G."/>
            <person name="Conover J."/>
            <person name="Carlson J."/>
            <person name="Shu S."/>
            <person name="Boston L."/>
            <person name="Williams M."/>
            <person name="Peterson D."/>
            <person name="Mcgee K."/>
            <person name="Jones D."/>
            <person name="Wendel J."/>
            <person name="Stelly D."/>
            <person name="Grimwood J."/>
            <person name="Schmutz J."/>
        </authorList>
    </citation>
    <scope>NUCLEOTIDE SEQUENCE [LARGE SCALE GENOMIC DNA]</scope>
    <source>
        <strain evidence="2">1808015.09</strain>
    </source>
</reference>
<dbReference type="Proteomes" id="UP000323506">
    <property type="component" value="Chromosome A06"/>
</dbReference>
<dbReference type="PANTHER" id="PTHR32378:SF10">
    <property type="entry name" value="GUANINE NUCLEOTIDE-BINDING PROTEIN SUBUNIT GAMMA 3"/>
    <property type="match status" value="1"/>
</dbReference>
<organism evidence="2 3">
    <name type="scientific">Gossypium darwinii</name>
    <name type="common">Darwin's cotton</name>
    <name type="synonym">Gossypium barbadense var. darwinii</name>
    <dbReference type="NCBI Taxonomy" id="34276"/>
    <lineage>
        <taxon>Eukaryota</taxon>
        <taxon>Viridiplantae</taxon>
        <taxon>Streptophyta</taxon>
        <taxon>Embryophyta</taxon>
        <taxon>Tracheophyta</taxon>
        <taxon>Spermatophyta</taxon>
        <taxon>Magnoliopsida</taxon>
        <taxon>eudicotyledons</taxon>
        <taxon>Gunneridae</taxon>
        <taxon>Pentapetalae</taxon>
        <taxon>rosids</taxon>
        <taxon>malvids</taxon>
        <taxon>Malvales</taxon>
        <taxon>Malvaceae</taxon>
        <taxon>Malvoideae</taxon>
        <taxon>Gossypium</taxon>
    </lineage>
</organism>
<feature type="region of interest" description="Disordered" evidence="1">
    <location>
        <begin position="1"/>
        <end position="27"/>
    </location>
</feature>
<feature type="compositionally biased region" description="Pro residues" evidence="1">
    <location>
        <begin position="14"/>
        <end position="25"/>
    </location>
</feature>
<keyword evidence="3" id="KW-1185">Reference proteome</keyword>
<dbReference type="InterPro" id="IPR055305">
    <property type="entry name" value="GG3-like"/>
</dbReference>
<dbReference type="EMBL" id="CM017693">
    <property type="protein sequence ID" value="TYH12787.1"/>
    <property type="molecule type" value="Genomic_DNA"/>
</dbReference>
<protein>
    <submittedName>
        <fullName evidence="2">Uncharacterized protein</fullName>
    </submittedName>
</protein>
<evidence type="ECO:0000256" key="1">
    <source>
        <dbReference type="SAM" id="MobiDB-lite"/>
    </source>
</evidence>
<gene>
    <name evidence="2" type="ORF">ES288_A06G094100v1</name>
</gene>
<feature type="compositionally biased region" description="Polar residues" evidence="1">
    <location>
        <begin position="1"/>
        <end position="11"/>
    </location>
</feature>
<dbReference type="AlphaFoldDB" id="A0A5D2G3L9"/>
<sequence length="231" mass="25942">MAARSGGSSFVQPLHPPSPKSPPKYPDLYGKRRERAKVQMLEREISFLEGFTFEQEELKSIEGFQPASRYCKEVTDFVMANSDPLIQLRKNQKSCGFWKWLCGLPCFNMACTSCCRNSGCCCYLKCPECWKCSLCDCSSCNCMSYKCCTSSDCNACKCTSCDCSSCNCSSCFSCCKVPKWQCCCGKMSCCCKFRPPSCTNCCSCKWKCYCPKCPKLCNCFRCTKTCCNPCC</sequence>
<evidence type="ECO:0000313" key="2">
    <source>
        <dbReference type="EMBL" id="TYH12787.1"/>
    </source>
</evidence>
<proteinExistence type="predicted"/>
<accession>A0A5D2G3L9</accession>
<evidence type="ECO:0000313" key="3">
    <source>
        <dbReference type="Proteomes" id="UP000323506"/>
    </source>
</evidence>
<dbReference type="PANTHER" id="PTHR32378">
    <property type="entry name" value="GUANINE NUCLEOTIDE-BINDING PROTEIN SUBUNIT GAMMA 3"/>
    <property type="match status" value="1"/>
</dbReference>
<name>A0A5D2G3L9_GOSDA</name>